<dbReference type="Proteomes" id="UP000677913">
    <property type="component" value="Unassembled WGS sequence"/>
</dbReference>
<evidence type="ECO:0000313" key="4">
    <source>
        <dbReference type="EMBL" id="MBS2962030.1"/>
    </source>
</evidence>
<keyword evidence="2" id="KW-0472">Membrane</keyword>
<dbReference type="GO" id="GO:0016780">
    <property type="term" value="F:phosphotransferase activity, for other substituted phosphate groups"/>
    <property type="evidence" value="ECO:0007669"/>
    <property type="project" value="TreeGrafter"/>
</dbReference>
<evidence type="ECO:0000256" key="1">
    <source>
        <dbReference type="ARBA" id="ARBA00006464"/>
    </source>
</evidence>
<sequence>MTSAAQRLRAEQPSVRLPAAAVSDVSTIRATVRGLAGRRGGGRPRVVVLEDEVLGDACRERLRHELDVIAHLGYRSAPAEVAEVLAAHRPRMLLSTVPLESLDSSIMRVCFEHRVQMLVLALPAYGLLGPARLHRFGGVPWLRLGWPDRRRAAGLVKRAMDITLVLAAAPVVVAVVLVICAVIGWSGPPFYVQDRVGEGGRTFRLVKLRTMRVDAERESGPVMAGPHDPRTTGVGRTLRRLRLDELPQLWNVLRGEMSLVGPRPERPEFIAGFHRLPHYGTRHLIRPGITGLAQLIGGYSATVEEKLRCDLLYMNCRSMRMDLKLLLLTLLDLVRGFPRG</sequence>
<keyword evidence="4" id="KW-0808">Transferase</keyword>
<reference evidence="4" key="1">
    <citation type="submission" date="2021-04" db="EMBL/GenBank/DDBJ databases">
        <title>Genome based classification of Actinospica acidithermotolerans sp. nov., an actinobacterium isolated from an Indonesian hot spring.</title>
        <authorList>
            <person name="Kusuma A.B."/>
            <person name="Putra K.E."/>
            <person name="Nafisah S."/>
            <person name="Loh J."/>
            <person name="Nouioui I."/>
            <person name="Goodfellow M."/>
        </authorList>
    </citation>
    <scope>NUCLEOTIDE SEQUENCE</scope>
    <source>
        <strain evidence="4">DSM 45618</strain>
    </source>
</reference>
<evidence type="ECO:0000259" key="3">
    <source>
        <dbReference type="Pfam" id="PF02397"/>
    </source>
</evidence>
<proteinExistence type="inferred from homology"/>
<keyword evidence="5" id="KW-1185">Reference proteome</keyword>
<feature type="domain" description="Bacterial sugar transferase" evidence="3">
    <location>
        <begin position="157"/>
        <end position="333"/>
    </location>
</feature>
<comment type="similarity">
    <text evidence="1">Belongs to the bacterial sugar transferase family.</text>
</comment>
<dbReference type="EMBL" id="JAGSXH010000006">
    <property type="protein sequence ID" value="MBS2962030.1"/>
    <property type="molecule type" value="Genomic_DNA"/>
</dbReference>
<evidence type="ECO:0000313" key="5">
    <source>
        <dbReference type="Proteomes" id="UP000677913"/>
    </source>
</evidence>
<dbReference type="PANTHER" id="PTHR30576">
    <property type="entry name" value="COLANIC BIOSYNTHESIS UDP-GLUCOSE LIPID CARRIER TRANSFERASE"/>
    <property type="match status" value="1"/>
</dbReference>
<keyword evidence="2" id="KW-1133">Transmembrane helix</keyword>
<dbReference type="Pfam" id="PF02397">
    <property type="entry name" value="Bac_transf"/>
    <property type="match status" value="1"/>
</dbReference>
<dbReference type="RefSeq" id="WP_211464274.1">
    <property type="nucleotide sequence ID" value="NZ_JAGSXH010000006.1"/>
</dbReference>
<keyword evidence="2" id="KW-0812">Transmembrane</keyword>
<protein>
    <submittedName>
        <fullName evidence="4">Sugar transferase</fullName>
    </submittedName>
</protein>
<gene>
    <name evidence="4" type="ORF">KGA66_03150</name>
</gene>
<evidence type="ECO:0000256" key="2">
    <source>
        <dbReference type="SAM" id="Phobius"/>
    </source>
</evidence>
<name>A0A8J7WJG4_9ACTN</name>
<feature type="transmembrane region" description="Helical" evidence="2">
    <location>
        <begin position="159"/>
        <end position="185"/>
    </location>
</feature>
<dbReference type="InterPro" id="IPR003362">
    <property type="entry name" value="Bact_transf"/>
</dbReference>
<organism evidence="4 5">
    <name type="scientific">Actinocrinis puniceicyclus</name>
    <dbReference type="NCBI Taxonomy" id="977794"/>
    <lineage>
        <taxon>Bacteria</taxon>
        <taxon>Bacillati</taxon>
        <taxon>Actinomycetota</taxon>
        <taxon>Actinomycetes</taxon>
        <taxon>Catenulisporales</taxon>
        <taxon>Actinospicaceae</taxon>
        <taxon>Actinocrinis</taxon>
    </lineage>
</organism>
<comment type="caution">
    <text evidence="4">The sequence shown here is derived from an EMBL/GenBank/DDBJ whole genome shotgun (WGS) entry which is preliminary data.</text>
</comment>
<dbReference type="AlphaFoldDB" id="A0A8J7WJG4"/>
<dbReference type="PANTHER" id="PTHR30576:SF0">
    <property type="entry name" value="UNDECAPRENYL-PHOSPHATE N-ACETYLGALACTOSAMINYL 1-PHOSPHATE TRANSFERASE-RELATED"/>
    <property type="match status" value="1"/>
</dbReference>
<accession>A0A8J7WJG4</accession>